<accession>A0A3Q3EQD6</accession>
<feature type="chain" id="PRO_5018593001" evidence="4">
    <location>
        <begin position="20"/>
        <end position="216"/>
    </location>
</feature>
<dbReference type="InParanoid" id="A0A3Q3EQD6"/>
<dbReference type="Pfam" id="PF00019">
    <property type="entry name" value="TGF_beta"/>
    <property type="match status" value="1"/>
</dbReference>
<dbReference type="STRING" id="56723.ENSLBEP00000009593"/>
<evidence type="ECO:0000256" key="4">
    <source>
        <dbReference type="SAM" id="SignalP"/>
    </source>
</evidence>
<protein>
    <submittedName>
        <fullName evidence="6">Bone morphogenetic protein 6-like</fullName>
    </submittedName>
</protein>
<dbReference type="SMART" id="SM00204">
    <property type="entry name" value="TGFB"/>
    <property type="match status" value="1"/>
</dbReference>
<evidence type="ECO:0000313" key="6">
    <source>
        <dbReference type="Ensembl" id="ENSLBEP00000009593.1"/>
    </source>
</evidence>
<dbReference type="OrthoDB" id="8997642at2759"/>
<dbReference type="CDD" id="cd19379">
    <property type="entry name" value="TGF_beta_GSDF"/>
    <property type="match status" value="1"/>
</dbReference>
<keyword evidence="2" id="KW-0964">Secreted</keyword>
<name>A0A3Q3EQD6_9LABR</name>
<keyword evidence="4" id="KW-0732">Signal</keyword>
<dbReference type="GO" id="GO:0008083">
    <property type="term" value="F:growth factor activity"/>
    <property type="evidence" value="ECO:0007669"/>
    <property type="project" value="UniProtKB-KW"/>
</dbReference>
<evidence type="ECO:0000256" key="2">
    <source>
        <dbReference type="ARBA" id="ARBA00022525"/>
    </source>
</evidence>
<feature type="signal peptide" evidence="4">
    <location>
        <begin position="1"/>
        <end position="19"/>
    </location>
</feature>
<evidence type="ECO:0000259" key="5">
    <source>
        <dbReference type="PROSITE" id="PS51362"/>
    </source>
</evidence>
<dbReference type="GeneTree" id="ENSGT00400000024763"/>
<dbReference type="AlphaFoldDB" id="A0A3Q3EQD6"/>
<reference evidence="6" key="2">
    <citation type="submission" date="2025-09" db="UniProtKB">
        <authorList>
            <consortium name="Ensembl"/>
        </authorList>
    </citation>
    <scope>IDENTIFICATION</scope>
</reference>
<comment type="subcellular location">
    <subcellularLocation>
        <location evidence="1">Secreted</location>
    </subcellularLocation>
</comment>
<reference evidence="6" key="1">
    <citation type="submission" date="2025-08" db="UniProtKB">
        <authorList>
            <consortium name="Ensembl"/>
        </authorList>
    </citation>
    <scope>IDENTIFICATION</scope>
</reference>
<dbReference type="GO" id="GO:0005576">
    <property type="term" value="C:extracellular region"/>
    <property type="evidence" value="ECO:0007669"/>
    <property type="project" value="UniProtKB-SubCell"/>
</dbReference>
<dbReference type="Ensembl" id="ENSLBET00000010117.1">
    <property type="protein sequence ID" value="ENSLBEP00000009593.1"/>
    <property type="gene ID" value="ENSLBEG00000007423.1"/>
</dbReference>
<proteinExistence type="inferred from homology"/>
<dbReference type="Proteomes" id="UP000261660">
    <property type="component" value="Unplaced"/>
</dbReference>
<dbReference type="SUPFAM" id="SSF57501">
    <property type="entry name" value="Cystine-knot cytokines"/>
    <property type="match status" value="1"/>
</dbReference>
<feature type="domain" description="TGF-beta family profile" evidence="5">
    <location>
        <begin position="85"/>
        <end position="206"/>
    </location>
</feature>
<dbReference type="PROSITE" id="PS51362">
    <property type="entry name" value="TGF_BETA_2"/>
    <property type="match status" value="1"/>
</dbReference>
<dbReference type="InterPro" id="IPR001839">
    <property type="entry name" value="TGF-b_C"/>
</dbReference>
<organism evidence="6 7">
    <name type="scientific">Labrus bergylta</name>
    <name type="common">ballan wrasse</name>
    <dbReference type="NCBI Taxonomy" id="56723"/>
    <lineage>
        <taxon>Eukaryota</taxon>
        <taxon>Metazoa</taxon>
        <taxon>Chordata</taxon>
        <taxon>Craniata</taxon>
        <taxon>Vertebrata</taxon>
        <taxon>Euteleostomi</taxon>
        <taxon>Actinopterygii</taxon>
        <taxon>Neopterygii</taxon>
        <taxon>Teleostei</taxon>
        <taxon>Neoteleostei</taxon>
        <taxon>Acanthomorphata</taxon>
        <taxon>Eupercaria</taxon>
        <taxon>Labriformes</taxon>
        <taxon>Labridae</taxon>
        <taxon>Labrus</taxon>
    </lineage>
</organism>
<dbReference type="Gene3D" id="2.10.90.10">
    <property type="entry name" value="Cystine-knot cytokines"/>
    <property type="match status" value="1"/>
</dbReference>
<keyword evidence="7" id="KW-1185">Reference proteome</keyword>
<keyword evidence="3" id="KW-0339">Growth factor</keyword>
<evidence type="ECO:0000256" key="1">
    <source>
        <dbReference type="ARBA" id="ARBA00004613"/>
    </source>
</evidence>
<dbReference type="InterPro" id="IPR029034">
    <property type="entry name" value="Cystine-knot_cytokine"/>
</dbReference>
<evidence type="ECO:0000256" key="3">
    <source>
        <dbReference type="RuleBase" id="RU000354"/>
    </source>
</evidence>
<comment type="similarity">
    <text evidence="3">Belongs to the TGF-beta family.</text>
</comment>
<evidence type="ECO:0000313" key="7">
    <source>
        <dbReference type="Proteomes" id="UP000261660"/>
    </source>
</evidence>
<sequence length="216" mass="23578">MTCVFIVMMMFLGSSMVMAFVLQPSREKLAASANSNHRCQGESLQSIKKGLLTALNLQIEPRLPVAGLDRVTEQWRRTFRNIEHRARDAADPLPSISGNSVSSVDGNNTSMKCCTVASEISMKDLGWDSWMILPVSVTIVQCALCSPEGNIVQCPSSQSYVQDADSQVPLPCCQLTSQERVHVMYLDESGTVVLSSMELNSSCGCGHSDLQQPSEE</sequence>